<dbReference type="InterPro" id="IPR000276">
    <property type="entry name" value="GPCR_Rhodpsn"/>
</dbReference>
<feature type="transmembrane region" description="Helical" evidence="9">
    <location>
        <begin position="59"/>
        <end position="86"/>
    </location>
</feature>
<keyword evidence="12" id="KW-1185">Reference proteome</keyword>
<evidence type="ECO:0000256" key="5">
    <source>
        <dbReference type="ARBA" id="ARBA00023040"/>
    </source>
</evidence>
<reference evidence="11 12" key="1">
    <citation type="submission" date="2024-04" db="EMBL/GenBank/DDBJ databases">
        <authorList>
            <consortium name="Genoscope - CEA"/>
            <person name="William W."/>
        </authorList>
    </citation>
    <scope>NUCLEOTIDE SEQUENCE [LARGE SCALE GENOMIC DNA]</scope>
</reference>
<keyword evidence="2" id="KW-1003">Cell membrane</keyword>
<dbReference type="EMBL" id="CAXITT010000003">
    <property type="protein sequence ID" value="CAL1526218.1"/>
    <property type="molecule type" value="Genomic_DNA"/>
</dbReference>
<evidence type="ECO:0000256" key="2">
    <source>
        <dbReference type="ARBA" id="ARBA00022475"/>
    </source>
</evidence>
<keyword evidence="3 9" id="KW-0812">Transmembrane</keyword>
<evidence type="ECO:0000313" key="11">
    <source>
        <dbReference type="EMBL" id="CAL1526218.1"/>
    </source>
</evidence>
<evidence type="ECO:0000256" key="4">
    <source>
        <dbReference type="ARBA" id="ARBA00022989"/>
    </source>
</evidence>
<evidence type="ECO:0000256" key="3">
    <source>
        <dbReference type="ARBA" id="ARBA00022692"/>
    </source>
</evidence>
<dbReference type="AlphaFoldDB" id="A0AAV2GZA5"/>
<sequence>MALFNNCLLLVTLSTNRSLWSYTNAYIASLAVADLLLGLMLFIRNFWLFPSTEWVFENLVIACVPVTCLVYISAMESLACLVLMSADRYLYIVHPFWYELKITPRVTRVLIALSWCISISLGILPMWFHNFTPKLGCQPMLIISKSYLLGCLCVYFLSPPSR</sequence>
<dbReference type="GO" id="GO:0005886">
    <property type="term" value="C:plasma membrane"/>
    <property type="evidence" value="ECO:0007669"/>
    <property type="project" value="UniProtKB-SubCell"/>
</dbReference>
<dbReference type="Pfam" id="PF00001">
    <property type="entry name" value="7tm_1"/>
    <property type="match status" value="1"/>
</dbReference>
<organism evidence="11 12">
    <name type="scientific">Lymnaea stagnalis</name>
    <name type="common">Great pond snail</name>
    <name type="synonym">Helix stagnalis</name>
    <dbReference type="NCBI Taxonomy" id="6523"/>
    <lineage>
        <taxon>Eukaryota</taxon>
        <taxon>Metazoa</taxon>
        <taxon>Spiralia</taxon>
        <taxon>Lophotrochozoa</taxon>
        <taxon>Mollusca</taxon>
        <taxon>Gastropoda</taxon>
        <taxon>Heterobranchia</taxon>
        <taxon>Euthyneura</taxon>
        <taxon>Panpulmonata</taxon>
        <taxon>Hygrophila</taxon>
        <taxon>Lymnaeoidea</taxon>
        <taxon>Lymnaeidae</taxon>
        <taxon>Lymnaea</taxon>
    </lineage>
</organism>
<name>A0AAV2GZA5_LYMST</name>
<dbReference type="InterPro" id="IPR050569">
    <property type="entry name" value="TAAR"/>
</dbReference>
<evidence type="ECO:0000256" key="7">
    <source>
        <dbReference type="ARBA" id="ARBA00023170"/>
    </source>
</evidence>
<keyword evidence="4 9" id="KW-1133">Transmembrane helix</keyword>
<dbReference type="GO" id="GO:0004930">
    <property type="term" value="F:G protein-coupled receptor activity"/>
    <property type="evidence" value="ECO:0007669"/>
    <property type="project" value="UniProtKB-KW"/>
</dbReference>
<comment type="caution">
    <text evidence="11">The sequence shown here is derived from an EMBL/GenBank/DDBJ whole genome shotgun (WGS) entry which is preliminary data.</text>
</comment>
<evidence type="ECO:0000256" key="8">
    <source>
        <dbReference type="ARBA" id="ARBA00023224"/>
    </source>
</evidence>
<dbReference type="CDD" id="cd00637">
    <property type="entry name" value="7tm_classA_rhodopsin-like"/>
    <property type="match status" value="1"/>
</dbReference>
<keyword evidence="8" id="KW-0807">Transducer</keyword>
<keyword evidence="7" id="KW-0675">Receptor</keyword>
<protein>
    <recommendedName>
        <fullName evidence="10">G-protein coupled receptors family 1 profile domain-containing protein</fullName>
    </recommendedName>
</protein>
<accession>A0AAV2GZA5</accession>
<dbReference type="Proteomes" id="UP001497497">
    <property type="component" value="Unassembled WGS sequence"/>
</dbReference>
<keyword evidence="6 9" id="KW-0472">Membrane</keyword>
<feature type="transmembrane region" description="Helical" evidence="9">
    <location>
        <begin position="25"/>
        <end position="47"/>
    </location>
</feature>
<dbReference type="PRINTS" id="PR00237">
    <property type="entry name" value="GPCRRHODOPSN"/>
</dbReference>
<evidence type="ECO:0000313" key="12">
    <source>
        <dbReference type="Proteomes" id="UP001497497"/>
    </source>
</evidence>
<evidence type="ECO:0000256" key="9">
    <source>
        <dbReference type="SAM" id="Phobius"/>
    </source>
</evidence>
<dbReference type="InterPro" id="IPR017452">
    <property type="entry name" value="GPCR_Rhodpsn_7TM"/>
</dbReference>
<dbReference type="Gene3D" id="1.20.1070.10">
    <property type="entry name" value="Rhodopsin 7-helix transmembrane proteins"/>
    <property type="match status" value="1"/>
</dbReference>
<keyword evidence="5" id="KW-0297">G-protein coupled receptor</keyword>
<evidence type="ECO:0000259" key="10">
    <source>
        <dbReference type="PROSITE" id="PS50262"/>
    </source>
</evidence>
<comment type="subcellular location">
    <subcellularLocation>
        <location evidence="1">Cell membrane</location>
        <topology evidence="1">Multi-pass membrane protein</topology>
    </subcellularLocation>
</comment>
<proteinExistence type="predicted"/>
<dbReference type="PANTHER" id="PTHR24249">
    <property type="entry name" value="HISTAMINE RECEPTOR-RELATED G-PROTEIN COUPLED RECEPTOR"/>
    <property type="match status" value="1"/>
</dbReference>
<evidence type="ECO:0000256" key="1">
    <source>
        <dbReference type="ARBA" id="ARBA00004651"/>
    </source>
</evidence>
<dbReference type="PROSITE" id="PS50262">
    <property type="entry name" value="G_PROTEIN_RECEP_F1_2"/>
    <property type="match status" value="1"/>
</dbReference>
<feature type="transmembrane region" description="Helical" evidence="9">
    <location>
        <begin position="106"/>
        <end position="128"/>
    </location>
</feature>
<feature type="transmembrane region" description="Helical" evidence="9">
    <location>
        <begin position="140"/>
        <end position="158"/>
    </location>
</feature>
<gene>
    <name evidence="11" type="ORF">GSLYS_00000395001</name>
</gene>
<evidence type="ECO:0000256" key="6">
    <source>
        <dbReference type="ARBA" id="ARBA00023136"/>
    </source>
</evidence>
<dbReference type="PANTHER" id="PTHR24249:SF372">
    <property type="entry name" value="G-PROTEIN COUPLED RECEPTORS FAMILY 1 PROFILE DOMAIN-CONTAINING PROTEIN"/>
    <property type="match status" value="1"/>
</dbReference>
<dbReference type="SUPFAM" id="SSF81321">
    <property type="entry name" value="Family A G protein-coupled receptor-like"/>
    <property type="match status" value="1"/>
</dbReference>
<feature type="domain" description="G-protein coupled receptors family 1 profile" evidence="10">
    <location>
        <begin position="5"/>
        <end position="162"/>
    </location>
</feature>